<dbReference type="InterPro" id="IPR009091">
    <property type="entry name" value="RCC1/BLIP-II"/>
</dbReference>
<feature type="non-terminal residue" evidence="4">
    <location>
        <position position="1"/>
    </location>
</feature>
<proteinExistence type="predicted"/>
<keyword evidence="1" id="KW-0677">Repeat</keyword>
<dbReference type="PANTHER" id="PTHR22872:SF2">
    <property type="entry name" value="INHIBITOR OF BRUTON TYROSINE KINASE"/>
    <property type="match status" value="1"/>
</dbReference>
<dbReference type="SUPFAM" id="SSF50985">
    <property type="entry name" value="RCC1/BLIP-II"/>
    <property type="match status" value="1"/>
</dbReference>
<protein>
    <recommendedName>
        <fullName evidence="6">RCC1 repeat-containing protein</fullName>
    </recommendedName>
</protein>
<dbReference type="EMBL" id="BMAR01000001">
    <property type="protein sequence ID" value="GFR40067.1"/>
    <property type="molecule type" value="Genomic_DNA"/>
</dbReference>
<feature type="repeat" description="RCC1" evidence="2">
    <location>
        <begin position="2"/>
        <end position="51"/>
    </location>
</feature>
<feature type="repeat" description="RCC1" evidence="2">
    <location>
        <begin position="52"/>
        <end position="90"/>
    </location>
</feature>
<dbReference type="Pfam" id="PF00415">
    <property type="entry name" value="RCC1"/>
    <property type="match status" value="2"/>
</dbReference>
<name>A0AAD3DG11_9CHLO</name>
<evidence type="ECO:0000256" key="3">
    <source>
        <dbReference type="SAM" id="MobiDB-lite"/>
    </source>
</evidence>
<evidence type="ECO:0000313" key="5">
    <source>
        <dbReference type="Proteomes" id="UP001054857"/>
    </source>
</evidence>
<dbReference type="Proteomes" id="UP001054857">
    <property type="component" value="Unassembled WGS sequence"/>
</dbReference>
<reference evidence="4 5" key="1">
    <citation type="journal article" date="2021" name="Sci. Rep.">
        <title>Genome sequencing of the multicellular alga Astrephomene provides insights into convergent evolution of germ-soma differentiation.</title>
        <authorList>
            <person name="Yamashita S."/>
            <person name="Yamamoto K."/>
            <person name="Matsuzaki R."/>
            <person name="Suzuki S."/>
            <person name="Yamaguchi H."/>
            <person name="Hirooka S."/>
            <person name="Minakuchi Y."/>
            <person name="Miyagishima S."/>
            <person name="Kawachi M."/>
            <person name="Toyoda A."/>
            <person name="Nozaki H."/>
        </authorList>
    </citation>
    <scope>NUCLEOTIDE SEQUENCE [LARGE SCALE GENOMIC DNA]</scope>
    <source>
        <strain evidence="4 5">NIES-4017</strain>
    </source>
</reference>
<dbReference type="PANTHER" id="PTHR22872">
    <property type="entry name" value="BTK-BINDING PROTEIN-RELATED"/>
    <property type="match status" value="1"/>
</dbReference>
<dbReference type="InterPro" id="IPR000408">
    <property type="entry name" value="Reg_chr_condens"/>
</dbReference>
<keyword evidence="5" id="KW-1185">Reference proteome</keyword>
<dbReference type="PRINTS" id="PR00633">
    <property type="entry name" value="RCCNDNSATION"/>
</dbReference>
<evidence type="ECO:0000313" key="4">
    <source>
        <dbReference type="EMBL" id="GFR40067.1"/>
    </source>
</evidence>
<evidence type="ECO:0008006" key="6">
    <source>
        <dbReference type="Google" id="ProtNLM"/>
    </source>
</evidence>
<sequence>SGELWSWGGNRDGRLGYSGVDTQPTPRRVDFRGRAVAVAASNRHSACLTGAGEVWTWGANNEGQLGYGTSNSANNPTPRLVEAMKVRAGGGGEDGWQDKEEVRIGAAAPPLPPPAPTR</sequence>
<feature type="region of interest" description="Disordered" evidence="3">
    <location>
        <begin position="1"/>
        <end position="26"/>
    </location>
</feature>
<comment type="caution">
    <text evidence="4">The sequence shown here is derived from an EMBL/GenBank/DDBJ whole genome shotgun (WGS) entry which is preliminary data.</text>
</comment>
<dbReference type="Gene3D" id="2.130.10.30">
    <property type="entry name" value="Regulator of chromosome condensation 1/beta-lactamase-inhibitor protein II"/>
    <property type="match status" value="1"/>
</dbReference>
<dbReference type="PROSITE" id="PS50012">
    <property type="entry name" value="RCC1_3"/>
    <property type="match status" value="2"/>
</dbReference>
<feature type="non-terminal residue" evidence="4">
    <location>
        <position position="118"/>
    </location>
</feature>
<gene>
    <name evidence="4" type="ORF">Agub_g610</name>
</gene>
<evidence type="ECO:0000256" key="1">
    <source>
        <dbReference type="ARBA" id="ARBA00022737"/>
    </source>
</evidence>
<dbReference type="InterPro" id="IPR051625">
    <property type="entry name" value="Signaling_Regulatory_Domain"/>
</dbReference>
<accession>A0AAD3DG11</accession>
<evidence type="ECO:0000256" key="2">
    <source>
        <dbReference type="PROSITE-ProRule" id="PRU00235"/>
    </source>
</evidence>
<organism evidence="4 5">
    <name type="scientific">Astrephomene gubernaculifera</name>
    <dbReference type="NCBI Taxonomy" id="47775"/>
    <lineage>
        <taxon>Eukaryota</taxon>
        <taxon>Viridiplantae</taxon>
        <taxon>Chlorophyta</taxon>
        <taxon>core chlorophytes</taxon>
        <taxon>Chlorophyceae</taxon>
        <taxon>CS clade</taxon>
        <taxon>Chlamydomonadales</taxon>
        <taxon>Astrephomenaceae</taxon>
        <taxon>Astrephomene</taxon>
    </lineage>
</organism>
<dbReference type="AlphaFoldDB" id="A0AAD3DG11"/>